<feature type="compositionally biased region" description="Basic and acidic residues" evidence="8">
    <location>
        <begin position="1056"/>
        <end position="1076"/>
    </location>
</feature>
<dbReference type="SMART" id="SM00343">
    <property type="entry name" value="ZnF_C2HC"/>
    <property type="match status" value="3"/>
</dbReference>
<reference evidence="14" key="1">
    <citation type="submission" date="2025-08" db="UniProtKB">
        <authorList>
            <consortium name="RefSeq"/>
        </authorList>
    </citation>
    <scope>IDENTIFICATION</scope>
    <source>
        <tissue evidence="14">Gonads</tissue>
    </source>
</reference>
<dbReference type="SUPFAM" id="SSF57535">
    <property type="entry name" value="Complement control module/SCR domain"/>
    <property type="match status" value="7"/>
</dbReference>
<dbReference type="InterPro" id="IPR001304">
    <property type="entry name" value="C-type_lectin-like"/>
</dbReference>
<proteinExistence type="predicted"/>
<evidence type="ECO:0000259" key="10">
    <source>
        <dbReference type="PROSITE" id="PS50041"/>
    </source>
</evidence>
<accession>A0A1S3KGK6</accession>
<evidence type="ECO:0000256" key="6">
    <source>
        <dbReference type="PROSITE-ProRule" id="PRU00047"/>
    </source>
</evidence>
<feature type="compositionally biased region" description="Polar residues" evidence="8">
    <location>
        <begin position="1218"/>
        <end position="1231"/>
    </location>
</feature>
<evidence type="ECO:0000256" key="1">
    <source>
        <dbReference type="ARBA" id="ARBA00022659"/>
    </source>
</evidence>
<feature type="chain" id="PRO_5010366897" evidence="9">
    <location>
        <begin position="23"/>
        <end position="1277"/>
    </location>
</feature>
<dbReference type="InterPro" id="IPR016186">
    <property type="entry name" value="C-type_lectin-like/link_sf"/>
</dbReference>
<dbReference type="PROSITE" id="PS50158">
    <property type="entry name" value="ZF_CCHC"/>
    <property type="match status" value="1"/>
</dbReference>
<feature type="compositionally biased region" description="Acidic residues" evidence="8">
    <location>
        <begin position="739"/>
        <end position="748"/>
    </location>
</feature>
<dbReference type="InterPro" id="IPR018378">
    <property type="entry name" value="C-type_lectin_CS"/>
</dbReference>
<dbReference type="Gene3D" id="2.10.70.10">
    <property type="entry name" value="Complement Module, domain 1"/>
    <property type="match status" value="7"/>
</dbReference>
<feature type="signal peptide" evidence="9">
    <location>
        <begin position="1"/>
        <end position="22"/>
    </location>
</feature>
<dbReference type="PROSITE" id="PS00615">
    <property type="entry name" value="C_TYPE_LECTIN_1"/>
    <property type="match status" value="1"/>
</dbReference>
<dbReference type="STRING" id="7574.A0A1S3KGK6"/>
<protein>
    <submittedName>
        <fullName evidence="14">Uncharacterized protein LOC106181514</fullName>
    </submittedName>
</protein>
<evidence type="ECO:0000256" key="8">
    <source>
        <dbReference type="SAM" id="MobiDB-lite"/>
    </source>
</evidence>
<dbReference type="PROSITE" id="PS50041">
    <property type="entry name" value="C_TYPE_LECTIN_2"/>
    <property type="match status" value="1"/>
</dbReference>
<feature type="region of interest" description="Disordered" evidence="8">
    <location>
        <begin position="729"/>
        <end position="755"/>
    </location>
</feature>
<dbReference type="InterPro" id="IPR035976">
    <property type="entry name" value="Sushi/SCR/CCP_sf"/>
</dbReference>
<evidence type="ECO:0000256" key="9">
    <source>
        <dbReference type="SAM" id="SignalP"/>
    </source>
</evidence>
<dbReference type="Pfam" id="PF00059">
    <property type="entry name" value="Lectin_C"/>
    <property type="match status" value="1"/>
</dbReference>
<keyword evidence="4 7" id="KW-1015">Disulfide bond</keyword>
<evidence type="ECO:0000313" key="13">
    <source>
        <dbReference type="Proteomes" id="UP000085678"/>
    </source>
</evidence>
<feature type="domain" description="CCHC-type" evidence="11">
    <location>
        <begin position="679"/>
        <end position="693"/>
    </location>
</feature>
<dbReference type="GO" id="GO:0003676">
    <property type="term" value="F:nucleic acid binding"/>
    <property type="evidence" value="ECO:0007669"/>
    <property type="project" value="InterPro"/>
</dbReference>
<dbReference type="CDD" id="cd00033">
    <property type="entry name" value="CCP"/>
    <property type="match status" value="4"/>
</dbReference>
<feature type="disulfide bond" evidence="7">
    <location>
        <begin position="282"/>
        <end position="325"/>
    </location>
</feature>
<dbReference type="InterPro" id="IPR000436">
    <property type="entry name" value="Sushi_SCR_CCP_dom"/>
</dbReference>
<keyword evidence="13" id="KW-1185">Reference proteome</keyword>
<dbReference type="SUPFAM" id="SSF56436">
    <property type="entry name" value="C-type lectin-like"/>
    <property type="match status" value="1"/>
</dbReference>
<feature type="domain" description="C-type lectin" evidence="10">
    <location>
        <begin position="36"/>
        <end position="145"/>
    </location>
</feature>
<evidence type="ECO:0000259" key="11">
    <source>
        <dbReference type="PROSITE" id="PS50158"/>
    </source>
</evidence>
<feature type="domain" description="Sushi" evidence="12">
    <location>
        <begin position="218"/>
        <end position="279"/>
    </location>
</feature>
<keyword evidence="6" id="KW-0479">Metal-binding</keyword>
<dbReference type="AlphaFoldDB" id="A0A1S3KGK6"/>
<dbReference type="InterPro" id="IPR050350">
    <property type="entry name" value="Compl-Cell_Adhes-Reg"/>
</dbReference>
<comment type="caution">
    <text evidence="7">Lacks conserved residue(s) required for the propagation of feature annotation.</text>
</comment>
<feature type="disulfide bond" evidence="7">
    <location>
        <begin position="405"/>
        <end position="448"/>
    </location>
</feature>
<feature type="disulfide bond" evidence="7">
    <location>
        <begin position="159"/>
        <end position="202"/>
    </location>
</feature>
<dbReference type="SMART" id="SM00032">
    <property type="entry name" value="CCP"/>
    <property type="match status" value="7"/>
</dbReference>
<gene>
    <name evidence="14" type="primary">LOC106181514</name>
</gene>
<evidence type="ECO:0000313" key="14">
    <source>
        <dbReference type="RefSeq" id="XP_013421366.1"/>
    </source>
</evidence>
<keyword evidence="1 7" id="KW-0768">Sushi</keyword>
<evidence type="ECO:0000256" key="3">
    <source>
        <dbReference type="ARBA" id="ARBA00022737"/>
    </source>
</evidence>
<feature type="region of interest" description="Disordered" evidence="8">
    <location>
        <begin position="1045"/>
        <end position="1132"/>
    </location>
</feature>
<feature type="domain" description="Sushi" evidence="12">
    <location>
        <begin position="403"/>
        <end position="463"/>
    </location>
</feature>
<dbReference type="Gene3D" id="3.10.100.10">
    <property type="entry name" value="Mannose-Binding Protein A, subunit A"/>
    <property type="match status" value="1"/>
</dbReference>
<dbReference type="GeneID" id="106181514"/>
<dbReference type="Pfam" id="PF00084">
    <property type="entry name" value="Sushi"/>
    <property type="match status" value="5"/>
</dbReference>
<feature type="domain" description="Sushi" evidence="12">
    <location>
        <begin position="341"/>
        <end position="402"/>
    </location>
</feature>
<dbReference type="OrthoDB" id="8961654at2759"/>
<dbReference type="KEGG" id="lak:106181514"/>
<dbReference type="CDD" id="cd00037">
    <property type="entry name" value="CLECT"/>
    <property type="match status" value="1"/>
</dbReference>
<keyword evidence="6" id="KW-0862">Zinc</keyword>
<dbReference type="InterPro" id="IPR016187">
    <property type="entry name" value="CTDL_fold"/>
</dbReference>
<organism evidence="13 14">
    <name type="scientific">Lingula anatina</name>
    <name type="common">Brachiopod</name>
    <name type="synonym">Lingula unguis</name>
    <dbReference type="NCBI Taxonomy" id="7574"/>
    <lineage>
        <taxon>Eukaryota</taxon>
        <taxon>Metazoa</taxon>
        <taxon>Spiralia</taxon>
        <taxon>Lophotrochozoa</taxon>
        <taxon>Brachiopoda</taxon>
        <taxon>Linguliformea</taxon>
        <taxon>Lingulata</taxon>
        <taxon>Lingulida</taxon>
        <taxon>Linguloidea</taxon>
        <taxon>Lingulidae</taxon>
        <taxon>Lingula</taxon>
    </lineage>
</organism>
<feature type="domain" description="Sushi" evidence="12">
    <location>
        <begin position="280"/>
        <end position="340"/>
    </location>
</feature>
<name>A0A1S3KGK6_LINAN</name>
<evidence type="ECO:0000256" key="2">
    <source>
        <dbReference type="ARBA" id="ARBA00022729"/>
    </source>
</evidence>
<keyword evidence="2 9" id="KW-0732">Signal</keyword>
<evidence type="ECO:0000256" key="4">
    <source>
        <dbReference type="ARBA" id="ARBA00023157"/>
    </source>
</evidence>
<keyword evidence="3" id="KW-0677">Repeat</keyword>
<feature type="domain" description="Sushi" evidence="12">
    <location>
        <begin position="532"/>
        <end position="593"/>
    </location>
</feature>
<dbReference type="GO" id="GO:0008270">
    <property type="term" value="F:zinc ion binding"/>
    <property type="evidence" value="ECO:0007669"/>
    <property type="project" value="UniProtKB-KW"/>
</dbReference>
<dbReference type="RefSeq" id="XP_013421366.1">
    <property type="nucleotide sequence ID" value="XM_013565912.1"/>
</dbReference>
<dbReference type="Proteomes" id="UP000085678">
    <property type="component" value="Unplaced"/>
</dbReference>
<feature type="region of interest" description="Disordered" evidence="8">
    <location>
        <begin position="1216"/>
        <end position="1277"/>
    </location>
</feature>
<evidence type="ECO:0000256" key="7">
    <source>
        <dbReference type="PROSITE-ProRule" id="PRU00302"/>
    </source>
</evidence>
<dbReference type="PANTHER" id="PTHR19325:SF575">
    <property type="entry name" value="LOCOMOTION-RELATED PROTEIN HIKARU GENKI"/>
    <property type="match status" value="1"/>
</dbReference>
<feature type="domain" description="Sushi" evidence="12">
    <location>
        <begin position="157"/>
        <end position="217"/>
    </location>
</feature>
<dbReference type="SMART" id="SM00034">
    <property type="entry name" value="CLECT"/>
    <property type="match status" value="1"/>
</dbReference>
<dbReference type="InParanoid" id="A0A1S3KGK6"/>
<keyword evidence="5" id="KW-0325">Glycoprotein</keyword>
<dbReference type="PROSITE" id="PS50923">
    <property type="entry name" value="SUSHI"/>
    <property type="match status" value="6"/>
</dbReference>
<evidence type="ECO:0000256" key="5">
    <source>
        <dbReference type="ARBA" id="ARBA00023180"/>
    </source>
</evidence>
<dbReference type="PANTHER" id="PTHR19325">
    <property type="entry name" value="COMPLEMENT COMPONENT-RELATED SUSHI DOMAIN-CONTAINING"/>
    <property type="match status" value="1"/>
</dbReference>
<keyword evidence="6" id="KW-0863">Zinc-finger</keyword>
<dbReference type="InterPro" id="IPR001878">
    <property type="entry name" value="Znf_CCHC"/>
</dbReference>
<evidence type="ECO:0000259" key="12">
    <source>
        <dbReference type="PROSITE" id="PS50923"/>
    </source>
</evidence>
<sequence length="1277" mass="141084">MYSKKYITVAFILLSLSRKTSGTACPTTAGETWHLEATQCYVKVEQSKNFQDAEDWCQTQSGAHLVGIEEVDENTFLSSLLTVGGSSSIKYWIGLHKNSSQWVWLDGTNSTYDNWDMTSVPSEPDGSGDCVVMAGGSFWQDIDCSTVTNGFICETVGVCPSVPTFSHAAHNSTSVIVGSAVGYVCNPGYIFSAGVTSQISVCQDSGTWLPVIADCIEMNCTAPPAVSHASIQPYTSVIVGSIVTYDCDTGYQFSLGVESMSIACNESVLWNDTLPACSLKSCPTPQTIQRGSQGTTDGLVFSTLQYTCDIGYEFTNNETTMTVACNTSALWNETLSDCRIKDCVAVPVIANGWSWSNPSTTYGSSVRFGCNFGYTFSTGDYYFYTQCDNTKQWTPAVPACITIGCTTPPLVTDAYMNYTSTGLGDQVNYTCLAGYVFPDENTTKSAVCIGNGLWDPVVPSCEKKYVQCPSIMPMSHVTVEGNGTIAYSQVTLTCDDGYRFPNDTNAVTGLKVQEIQCLYGQWNGTLMACQILSCGTVPVYNNMSVVASGQLYGDTATYTCQTNGTMFPDGSTERTVRCVDRGWSPSSLPNCQGTQTTVSVKAPVIVPVEAAVEVVVATATVPMALVGGMLGLMVFLDLATIGKHLAKMKENLMHFKYRLNNETPPVKKKKKKEEVAVVCKHCKEEGHKSRDCPICKYCKSTEHSHKDCYLLKTYCDNCGYHGHTPDECDDSDVERIKEEDEEEEEEYDDQKVKRKGKRKKSFDSGIIHDWAEWDGLMAVRDMAVACELPELPRDDFKFRRALSCPPRMKKITHQELMTTTMVVDTSFVPIPGPKDDYRPVFSPTERARNVQPAWQEYLRWDVDCQILTPAHTPLPEEIRVPTPVYRSVMTPTAVPHTLNTQRQNLDRTLFSSGDTPIPMDIAEMKIHKEIVSSPIKEVTVPLSQSVKEPPATEEVSVDLSEKLAPSATTRVHNMMFSPGETPVPQHMAEIILERKQSSPYLEGFPLQTMPEDDNLSTMTDSTIGIDEIEEELMKLAEDELEEMNRVCSQAKKSQISRHEQQNEKPQKEAGSSKETKNTATPSSVIFEDQKVRPLLSPSTSPVPPPRSKREIKSSAAKWTPADRDKPVFTPLADVDPSQTIKIKSIEQTIPETDEDKILEEKIAMSLAKHSSSPTYIKCQEQRQRQLMTPTISPVPPPRKKKDVKAALILDNRPLFTPLQMTDPSQAVSQSDFDTENIHGISDHNMEPISKPVTPTSQAVKEESIEQTIPETDEDKNL</sequence>